<organism evidence="2 3">
    <name type="scientific">Ambispora leptoticha</name>
    <dbReference type="NCBI Taxonomy" id="144679"/>
    <lineage>
        <taxon>Eukaryota</taxon>
        <taxon>Fungi</taxon>
        <taxon>Fungi incertae sedis</taxon>
        <taxon>Mucoromycota</taxon>
        <taxon>Glomeromycotina</taxon>
        <taxon>Glomeromycetes</taxon>
        <taxon>Archaeosporales</taxon>
        <taxon>Ambisporaceae</taxon>
        <taxon>Ambispora</taxon>
    </lineage>
</organism>
<sequence length="66" mass="7647">GITQIVDLSSNTKEYSQEKSFQSDRDNDIEVDDLLRTVTSRNFNSQVKKIVRHSVDNQDYESKVLI</sequence>
<protein>
    <submittedName>
        <fullName evidence="2">320_t:CDS:1</fullName>
    </submittedName>
</protein>
<dbReference type="AlphaFoldDB" id="A0A9N9NIT7"/>
<feature type="non-terminal residue" evidence="2">
    <location>
        <position position="1"/>
    </location>
</feature>
<gene>
    <name evidence="2" type="ORF">ALEPTO_LOCUS12733</name>
</gene>
<name>A0A9N9NIT7_9GLOM</name>
<evidence type="ECO:0000313" key="2">
    <source>
        <dbReference type="EMBL" id="CAG8734262.1"/>
    </source>
</evidence>
<accession>A0A9N9NIT7</accession>
<keyword evidence="3" id="KW-1185">Reference proteome</keyword>
<evidence type="ECO:0000256" key="1">
    <source>
        <dbReference type="SAM" id="MobiDB-lite"/>
    </source>
</evidence>
<dbReference type="Proteomes" id="UP000789508">
    <property type="component" value="Unassembled WGS sequence"/>
</dbReference>
<feature type="compositionally biased region" description="Basic and acidic residues" evidence="1">
    <location>
        <begin position="15"/>
        <end position="25"/>
    </location>
</feature>
<evidence type="ECO:0000313" key="3">
    <source>
        <dbReference type="Proteomes" id="UP000789508"/>
    </source>
</evidence>
<feature type="compositionally biased region" description="Polar residues" evidence="1">
    <location>
        <begin position="1"/>
        <end position="14"/>
    </location>
</feature>
<feature type="region of interest" description="Disordered" evidence="1">
    <location>
        <begin position="1"/>
        <end position="25"/>
    </location>
</feature>
<comment type="caution">
    <text evidence="2">The sequence shown here is derived from an EMBL/GenBank/DDBJ whole genome shotgun (WGS) entry which is preliminary data.</text>
</comment>
<proteinExistence type="predicted"/>
<reference evidence="2" key="1">
    <citation type="submission" date="2021-06" db="EMBL/GenBank/DDBJ databases">
        <authorList>
            <person name="Kallberg Y."/>
            <person name="Tangrot J."/>
            <person name="Rosling A."/>
        </authorList>
    </citation>
    <scope>NUCLEOTIDE SEQUENCE</scope>
    <source>
        <strain evidence="2">FL130A</strain>
    </source>
</reference>
<dbReference type="EMBL" id="CAJVPS010031984">
    <property type="protein sequence ID" value="CAG8734262.1"/>
    <property type="molecule type" value="Genomic_DNA"/>
</dbReference>